<proteinExistence type="predicted"/>
<dbReference type="AlphaFoldDB" id="A0A223KTM0"/>
<protein>
    <recommendedName>
        <fullName evidence="3">Sporulation membrane protein YtrI C-terminal domain-containing protein</fullName>
    </recommendedName>
</protein>
<name>A0A223KTM0_9BACI</name>
<feature type="coiled-coil region" evidence="1">
    <location>
        <begin position="38"/>
        <end position="79"/>
    </location>
</feature>
<evidence type="ECO:0000313" key="5">
    <source>
        <dbReference type="Proteomes" id="UP000215224"/>
    </source>
</evidence>
<feature type="domain" description="Sporulation membrane protein YtrI C-terminal" evidence="3">
    <location>
        <begin position="79"/>
        <end position="162"/>
    </location>
</feature>
<keyword evidence="2" id="KW-0472">Membrane</keyword>
<dbReference type="Pfam" id="PF26347">
    <property type="entry name" value="YtrI_sporulation"/>
    <property type="match status" value="1"/>
</dbReference>
<feature type="transmembrane region" description="Helical" evidence="2">
    <location>
        <begin position="12"/>
        <end position="34"/>
    </location>
</feature>
<evidence type="ECO:0000256" key="2">
    <source>
        <dbReference type="SAM" id="Phobius"/>
    </source>
</evidence>
<dbReference type="InterPro" id="IPR048198">
    <property type="entry name" value="YtrI"/>
</dbReference>
<dbReference type="KEGG" id="bcoh:BC6307_16880"/>
<keyword evidence="1" id="KW-0175">Coiled coil</keyword>
<keyword evidence="2" id="KW-0812">Transmembrane</keyword>
<evidence type="ECO:0000256" key="1">
    <source>
        <dbReference type="SAM" id="Coils"/>
    </source>
</evidence>
<dbReference type="Proteomes" id="UP000215224">
    <property type="component" value="Chromosome"/>
</dbReference>
<organism evidence="4 5">
    <name type="scientific">Sutcliffiella cohnii</name>
    <dbReference type="NCBI Taxonomy" id="33932"/>
    <lineage>
        <taxon>Bacteria</taxon>
        <taxon>Bacillati</taxon>
        <taxon>Bacillota</taxon>
        <taxon>Bacilli</taxon>
        <taxon>Bacillales</taxon>
        <taxon>Bacillaceae</taxon>
        <taxon>Sutcliffiella</taxon>
    </lineage>
</organism>
<sequence>MRVPTHHHHPSWQLFFSGAIVGALIGWGIFLIIYGQLQDQLVSNVKKYKNEVETLEERIEILTEDNDKLKEEKDKLKIQDIAISINNYERYQLNTLSRHSIIDSMTKDLNHLISQDIKSLAENKELLTKVIENKSYKQDNKRYYFRVYYLYLDTTLEIELTIVNVEPA</sequence>
<keyword evidence="5" id="KW-1185">Reference proteome</keyword>
<evidence type="ECO:0000259" key="3">
    <source>
        <dbReference type="Pfam" id="PF26347"/>
    </source>
</evidence>
<dbReference type="RefSeq" id="WP_066420116.1">
    <property type="nucleotide sequence ID" value="NZ_CP018866.1"/>
</dbReference>
<dbReference type="EMBL" id="CP018866">
    <property type="protein sequence ID" value="AST92841.1"/>
    <property type="molecule type" value="Genomic_DNA"/>
</dbReference>
<accession>A0A223KTM0</accession>
<dbReference type="NCBIfam" id="NF041479">
    <property type="entry name" value="spor_membprot_YtrI"/>
    <property type="match status" value="1"/>
</dbReference>
<gene>
    <name evidence="4" type="ORF">BC6307_16880</name>
</gene>
<evidence type="ECO:0000313" key="4">
    <source>
        <dbReference type="EMBL" id="AST92841.1"/>
    </source>
</evidence>
<dbReference type="InterPro" id="IPR058620">
    <property type="entry name" value="YtrI_C"/>
</dbReference>
<reference evidence="4 5" key="1">
    <citation type="submission" date="2016-12" db="EMBL/GenBank/DDBJ databases">
        <title>The whole genome sequencing and assembly of Bacillus cohnii DSM 6307T strain.</title>
        <authorList>
            <person name="Lee Y.-J."/>
            <person name="Yi H."/>
            <person name="Bahn Y.-S."/>
            <person name="Kim J.F."/>
            <person name="Lee D.-W."/>
        </authorList>
    </citation>
    <scope>NUCLEOTIDE SEQUENCE [LARGE SCALE GENOMIC DNA]</scope>
    <source>
        <strain evidence="4 5">DSM 6307</strain>
    </source>
</reference>
<keyword evidence="2" id="KW-1133">Transmembrane helix</keyword>
<dbReference type="STRING" id="1314751.GCA_001591425_04061"/>